<dbReference type="STRING" id="1272.GCA_900014985_00773"/>
<dbReference type="GO" id="GO:0046872">
    <property type="term" value="F:metal ion binding"/>
    <property type="evidence" value="ECO:0007669"/>
    <property type="project" value="UniProtKB-UniRule"/>
</dbReference>
<keyword evidence="4 7" id="KW-0500">Molybdenum</keyword>
<dbReference type="Gene3D" id="3.40.980.10">
    <property type="entry name" value="MoaB/Mog-like domain"/>
    <property type="match status" value="1"/>
</dbReference>
<comment type="function">
    <text evidence="1 7">Catalyzes the insertion of molybdate into adenylated molybdopterin with the concomitant release of AMP.</text>
</comment>
<protein>
    <recommendedName>
        <fullName evidence="7">Molybdopterin molybdenumtransferase</fullName>
        <ecNumber evidence="7">2.10.1.1</ecNumber>
    </recommendedName>
</protein>
<evidence type="ECO:0000256" key="6">
    <source>
        <dbReference type="ARBA" id="ARBA00047317"/>
    </source>
</evidence>
<name>A0A4Y4CYL0_KOCVA</name>
<evidence type="ECO:0000259" key="9">
    <source>
        <dbReference type="SMART" id="SM00852"/>
    </source>
</evidence>
<dbReference type="RefSeq" id="WP_141268554.1">
    <property type="nucleotide sequence ID" value="NZ_BJNW01000001.1"/>
</dbReference>
<dbReference type="Pfam" id="PF03453">
    <property type="entry name" value="MoeA_N"/>
    <property type="match status" value="1"/>
</dbReference>
<comment type="similarity">
    <text evidence="3 7">Belongs to the MoeA family.</text>
</comment>
<dbReference type="GO" id="GO:0006777">
    <property type="term" value="P:Mo-molybdopterin cofactor biosynthetic process"/>
    <property type="evidence" value="ECO:0007669"/>
    <property type="project" value="UniProtKB-UniRule"/>
</dbReference>
<comment type="cofactor">
    <cofactor evidence="7">
        <name>Mg(2+)</name>
        <dbReference type="ChEBI" id="CHEBI:18420"/>
    </cofactor>
</comment>
<dbReference type="EC" id="2.10.1.1" evidence="7"/>
<organism evidence="10 11">
    <name type="scientific">Kocuria varians</name>
    <name type="common">Micrococcus varians</name>
    <dbReference type="NCBI Taxonomy" id="1272"/>
    <lineage>
        <taxon>Bacteria</taxon>
        <taxon>Bacillati</taxon>
        <taxon>Actinomycetota</taxon>
        <taxon>Actinomycetes</taxon>
        <taxon>Micrococcales</taxon>
        <taxon>Micrococcaceae</taxon>
        <taxon>Kocuria</taxon>
    </lineage>
</organism>
<dbReference type="InterPro" id="IPR036135">
    <property type="entry name" value="MoeA_linker/N_sf"/>
</dbReference>
<evidence type="ECO:0000313" key="11">
    <source>
        <dbReference type="Proteomes" id="UP000315730"/>
    </source>
</evidence>
<reference evidence="10 11" key="1">
    <citation type="submission" date="2019-06" db="EMBL/GenBank/DDBJ databases">
        <title>Whole genome shotgun sequence of Kocuria varians NBRC 15358.</title>
        <authorList>
            <person name="Hosoyama A."/>
            <person name="Uohara A."/>
            <person name="Ohji S."/>
            <person name="Ichikawa N."/>
        </authorList>
    </citation>
    <scope>NUCLEOTIDE SEQUENCE [LARGE SCALE GENOMIC DNA]</scope>
    <source>
        <strain evidence="10 11">NBRC 15358</strain>
    </source>
</reference>
<dbReference type="UniPathway" id="UPA00344"/>
<dbReference type="InterPro" id="IPR005111">
    <property type="entry name" value="MoeA_C_domain_IV"/>
</dbReference>
<evidence type="ECO:0000256" key="7">
    <source>
        <dbReference type="RuleBase" id="RU365090"/>
    </source>
</evidence>
<comment type="caution">
    <text evidence="10">The sequence shown here is derived from an EMBL/GenBank/DDBJ whole genome shotgun (WGS) entry which is preliminary data.</text>
</comment>
<keyword evidence="7" id="KW-0460">Magnesium</keyword>
<evidence type="ECO:0000256" key="5">
    <source>
        <dbReference type="ARBA" id="ARBA00023150"/>
    </source>
</evidence>
<dbReference type="NCBIfam" id="NF045515">
    <property type="entry name" value="Glp_gephyrin"/>
    <property type="match status" value="1"/>
</dbReference>
<dbReference type="GO" id="GO:0005829">
    <property type="term" value="C:cytosol"/>
    <property type="evidence" value="ECO:0007669"/>
    <property type="project" value="TreeGrafter"/>
</dbReference>
<feature type="region of interest" description="Disordered" evidence="8">
    <location>
        <begin position="427"/>
        <end position="489"/>
    </location>
</feature>
<evidence type="ECO:0000256" key="8">
    <source>
        <dbReference type="SAM" id="MobiDB-lite"/>
    </source>
</evidence>
<dbReference type="SUPFAM" id="SSF63882">
    <property type="entry name" value="MoeA N-terminal region -like"/>
    <property type="match status" value="1"/>
</dbReference>
<keyword evidence="7" id="KW-0479">Metal-binding</keyword>
<evidence type="ECO:0000313" key="10">
    <source>
        <dbReference type="EMBL" id="GEC98025.1"/>
    </source>
</evidence>
<dbReference type="PANTHER" id="PTHR10192:SF5">
    <property type="entry name" value="GEPHYRIN"/>
    <property type="match status" value="1"/>
</dbReference>
<dbReference type="Gene3D" id="3.90.105.10">
    <property type="entry name" value="Molybdopterin biosynthesis moea protein, domain 2"/>
    <property type="match status" value="1"/>
</dbReference>
<dbReference type="InterPro" id="IPR005110">
    <property type="entry name" value="MoeA_linker/N"/>
</dbReference>
<dbReference type="InterPro" id="IPR036425">
    <property type="entry name" value="MoaB/Mog-like_dom_sf"/>
</dbReference>
<dbReference type="AlphaFoldDB" id="A0A4Y4CYL0"/>
<dbReference type="SMART" id="SM00852">
    <property type="entry name" value="MoCF_biosynth"/>
    <property type="match status" value="1"/>
</dbReference>
<keyword evidence="5 7" id="KW-0501">Molybdenum cofactor biosynthesis</keyword>
<feature type="compositionally biased region" description="Polar residues" evidence="8">
    <location>
        <begin position="459"/>
        <end position="469"/>
    </location>
</feature>
<dbReference type="SUPFAM" id="SSF53218">
    <property type="entry name" value="Molybdenum cofactor biosynthesis proteins"/>
    <property type="match status" value="1"/>
</dbReference>
<dbReference type="NCBIfam" id="TIGR00177">
    <property type="entry name" value="molyb_syn"/>
    <property type="match status" value="1"/>
</dbReference>
<evidence type="ECO:0000256" key="4">
    <source>
        <dbReference type="ARBA" id="ARBA00022505"/>
    </source>
</evidence>
<dbReference type="InterPro" id="IPR038987">
    <property type="entry name" value="MoeA-like"/>
</dbReference>
<accession>A0A4Y4CYL0</accession>
<gene>
    <name evidence="10" type="ORF">KVA01_01800</name>
</gene>
<feature type="domain" description="MoaB/Mog" evidence="9">
    <location>
        <begin position="195"/>
        <end position="335"/>
    </location>
</feature>
<dbReference type="PANTHER" id="PTHR10192">
    <property type="entry name" value="MOLYBDOPTERIN BIOSYNTHESIS PROTEIN"/>
    <property type="match status" value="1"/>
</dbReference>
<dbReference type="GO" id="GO:0061599">
    <property type="term" value="F:molybdopterin molybdotransferase activity"/>
    <property type="evidence" value="ECO:0007669"/>
    <property type="project" value="UniProtKB-UniRule"/>
</dbReference>
<dbReference type="InterPro" id="IPR001453">
    <property type="entry name" value="MoaB/Mog_dom"/>
</dbReference>
<dbReference type="EMBL" id="BJNW01000001">
    <property type="protein sequence ID" value="GEC98025.1"/>
    <property type="molecule type" value="Genomic_DNA"/>
</dbReference>
<dbReference type="Pfam" id="PF00994">
    <property type="entry name" value="MoCF_biosynth"/>
    <property type="match status" value="1"/>
</dbReference>
<dbReference type="Pfam" id="PF03454">
    <property type="entry name" value="MoeA_C"/>
    <property type="match status" value="1"/>
</dbReference>
<dbReference type="Gene3D" id="2.40.340.10">
    <property type="entry name" value="MoeA, C-terminal, domain IV"/>
    <property type="match status" value="1"/>
</dbReference>
<dbReference type="Gene3D" id="2.170.190.11">
    <property type="entry name" value="Molybdopterin biosynthesis moea protein, domain 3"/>
    <property type="match status" value="1"/>
</dbReference>
<evidence type="ECO:0000256" key="1">
    <source>
        <dbReference type="ARBA" id="ARBA00002901"/>
    </source>
</evidence>
<sequence length="489" mass="49258">MSRSIASHRRALAVLLCRRRGPADDAVALPLARAAGRVLAADLVAPLDLPPHTNSQMDGFAVRVADLARARETGEAVTLPVRGTRAAGAVPAHHAPGTATAVMTGAVIPDGADAVLAVERVSPSRFDTPSITVDAELARTTPEGTFVRPVGSDVARGAVALPAGTLLGAAALGACAALGLTDTATVRVRRGPRVLVVTGGDEVIPAGTELRPGALYDANGPLLAAWLREAGAEHVIRMAVRDDPAAFVAALAAAVDAERPDLVITSGGISAGAFEVVRQGLEAHADDSWFGHVAMQPGGPQGTAVFHGVPVVCVPGNPVSTWVSCEVLVRPALAAAWGACAPPRWGTAVLDEPVVPLEARTQLRRGSITGYDDAGVPQVALVGGASSHLLTAAARADVLVQIPHGGPRLPSGATVAVLPVVGGVLPPLHRSDGAPTQRPPTAGTATDRAPSGDPVAVVPSTNGTRTLGTTALDAPPHNAPTDDAPGATA</sequence>
<proteinExistence type="inferred from homology"/>
<dbReference type="CDD" id="cd00887">
    <property type="entry name" value="MoeA"/>
    <property type="match status" value="1"/>
</dbReference>
<keyword evidence="7 10" id="KW-0808">Transferase</keyword>
<evidence type="ECO:0000256" key="3">
    <source>
        <dbReference type="ARBA" id="ARBA00010763"/>
    </source>
</evidence>
<dbReference type="SUPFAM" id="SSF63867">
    <property type="entry name" value="MoeA C-terminal domain-like"/>
    <property type="match status" value="1"/>
</dbReference>
<comment type="pathway">
    <text evidence="2 7">Cofactor biosynthesis; molybdopterin biosynthesis.</text>
</comment>
<evidence type="ECO:0000256" key="2">
    <source>
        <dbReference type="ARBA" id="ARBA00005046"/>
    </source>
</evidence>
<comment type="catalytic activity">
    <reaction evidence="6">
        <text>adenylyl-molybdopterin + molybdate = Mo-molybdopterin + AMP + H(+)</text>
        <dbReference type="Rhea" id="RHEA:35047"/>
        <dbReference type="ChEBI" id="CHEBI:15378"/>
        <dbReference type="ChEBI" id="CHEBI:36264"/>
        <dbReference type="ChEBI" id="CHEBI:62727"/>
        <dbReference type="ChEBI" id="CHEBI:71302"/>
        <dbReference type="ChEBI" id="CHEBI:456215"/>
        <dbReference type="EC" id="2.10.1.1"/>
    </reaction>
</comment>
<dbReference type="OrthoDB" id="9804758at2"/>
<dbReference type="InterPro" id="IPR036688">
    <property type="entry name" value="MoeA_C_domain_IV_sf"/>
</dbReference>
<dbReference type="Proteomes" id="UP000315730">
    <property type="component" value="Unassembled WGS sequence"/>
</dbReference>
<keyword evidence="11" id="KW-1185">Reference proteome</keyword>